<feature type="transmembrane region" description="Helical" evidence="1">
    <location>
        <begin position="109"/>
        <end position="127"/>
    </location>
</feature>
<evidence type="ECO:0000256" key="1">
    <source>
        <dbReference type="SAM" id="Phobius"/>
    </source>
</evidence>
<proteinExistence type="predicted"/>
<dbReference type="AlphaFoldDB" id="A0AAW0D5V4"/>
<gene>
    <name evidence="2" type="ORF">R3P38DRAFT_2765566</name>
</gene>
<dbReference type="EMBL" id="JAWWNJ010000010">
    <property type="protein sequence ID" value="KAK7046809.1"/>
    <property type="molecule type" value="Genomic_DNA"/>
</dbReference>
<keyword evidence="3" id="KW-1185">Reference proteome</keyword>
<keyword evidence="1" id="KW-1133">Transmembrane helix</keyword>
<accession>A0AAW0D5V4</accession>
<sequence>MGIDGGHEEARGVGLGERPAVIVFDIETKSLFTVCGTISRRVGDGQRDVGETMSALVVELMVLGRMKVKVLLRKAGGGSVKMARKKQEILQSSFTNRPPSRLFQGYSRGFGDGVNVIALFIIAVVYVRKRVDLVPG</sequence>
<evidence type="ECO:0000313" key="2">
    <source>
        <dbReference type="EMBL" id="KAK7046809.1"/>
    </source>
</evidence>
<keyword evidence="1" id="KW-0472">Membrane</keyword>
<evidence type="ECO:0000313" key="3">
    <source>
        <dbReference type="Proteomes" id="UP001362999"/>
    </source>
</evidence>
<protein>
    <submittedName>
        <fullName evidence="2">Uncharacterized protein</fullName>
    </submittedName>
</protein>
<name>A0AAW0D5V4_9AGAR</name>
<dbReference type="Proteomes" id="UP001362999">
    <property type="component" value="Unassembled WGS sequence"/>
</dbReference>
<keyword evidence="1" id="KW-0812">Transmembrane</keyword>
<organism evidence="2 3">
    <name type="scientific">Favolaschia claudopus</name>
    <dbReference type="NCBI Taxonomy" id="2862362"/>
    <lineage>
        <taxon>Eukaryota</taxon>
        <taxon>Fungi</taxon>
        <taxon>Dikarya</taxon>
        <taxon>Basidiomycota</taxon>
        <taxon>Agaricomycotina</taxon>
        <taxon>Agaricomycetes</taxon>
        <taxon>Agaricomycetidae</taxon>
        <taxon>Agaricales</taxon>
        <taxon>Marasmiineae</taxon>
        <taxon>Mycenaceae</taxon>
        <taxon>Favolaschia</taxon>
    </lineage>
</organism>
<comment type="caution">
    <text evidence="2">The sequence shown here is derived from an EMBL/GenBank/DDBJ whole genome shotgun (WGS) entry which is preliminary data.</text>
</comment>
<reference evidence="2 3" key="1">
    <citation type="journal article" date="2024" name="J Genomics">
        <title>Draft genome sequencing and assembly of Favolaschia claudopus CIRM-BRFM 2984 isolated from oak limbs.</title>
        <authorList>
            <person name="Navarro D."/>
            <person name="Drula E."/>
            <person name="Chaduli D."/>
            <person name="Cazenave R."/>
            <person name="Ahrendt S."/>
            <person name="Wang J."/>
            <person name="Lipzen A."/>
            <person name="Daum C."/>
            <person name="Barry K."/>
            <person name="Grigoriev I.V."/>
            <person name="Favel A."/>
            <person name="Rosso M.N."/>
            <person name="Martin F."/>
        </authorList>
    </citation>
    <scope>NUCLEOTIDE SEQUENCE [LARGE SCALE GENOMIC DNA]</scope>
    <source>
        <strain evidence="2 3">CIRM-BRFM 2984</strain>
    </source>
</reference>